<evidence type="ECO:0000259" key="1">
    <source>
        <dbReference type="Pfam" id="PF04909"/>
    </source>
</evidence>
<protein>
    <submittedName>
        <fullName evidence="2">Amidohydrolase family protein</fullName>
    </submittedName>
</protein>
<dbReference type="Pfam" id="PF04909">
    <property type="entry name" value="Amidohydro_2"/>
    <property type="match status" value="1"/>
</dbReference>
<evidence type="ECO:0000313" key="2">
    <source>
        <dbReference type="EMBL" id="GAA4825829.1"/>
    </source>
</evidence>
<dbReference type="RefSeq" id="WP_345624723.1">
    <property type="nucleotide sequence ID" value="NZ_BAABIG010000097.1"/>
</dbReference>
<name>A0ABP9D959_9ACTN</name>
<dbReference type="EMBL" id="BAABIG010000097">
    <property type="protein sequence ID" value="GAA4825829.1"/>
    <property type="molecule type" value="Genomic_DNA"/>
</dbReference>
<organism evidence="2 3">
    <name type="scientific">Streptomyces ziwulingensis</name>
    <dbReference type="NCBI Taxonomy" id="1045501"/>
    <lineage>
        <taxon>Bacteria</taxon>
        <taxon>Bacillati</taxon>
        <taxon>Actinomycetota</taxon>
        <taxon>Actinomycetes</taxon>
        <taxon>Kitasatosporales</taxon>
        <taxon>Streptomycetaceae</taxon>
        <taxon>Streptomyces</taxon>
    </lineage>
</organism>
<reference evidence="3" key="1">
    <citation type="journal article" date="2019" name="Int. J. Syst. Evol. Microbiol.">
        <title>The Global Catalogue of Microorganisms (GCM) 10K type strain sequencing project: providing services to taxonomists for standard genome sequencing and annotation.</title>
        <authorList>
            <consortium name="The Broad Institute Genomics Platform"/>
            <consortium name="The Broad Institute Genome Sequencing Center for Infectious Disease"/>
            <person name="Wu L."/>
            <person name="Ma J."/>
        </authorList>
    </citation>
    <scope>NUCLEOTIDE SEQUENCE [LARGE SCALE GENOMIC DNA]</scope>
    <source>
        <strain evidence="3">JCM 18081</strain>
    </source>
</reference>
<keyword evidence="3" id="KW-1185">Reference proteome</keyword>
<dbReference type="Gene3D" id="3.20.20.140">
    <property type="entry name" value="Metal-dependent hydrolases"/>
    <property type="match status" value="1"/>
</dbReference>
<feature type="domain" description="Amidohydrolase-related" evidence="1">
    <location>
        <begin position="146"/>
        <end position="364"/>
    </location>
</feature>
<sequence>MIETPSLVDQYCHGVLRTELGLGTFEAQLARTEGSPAPGTTLFDTQTGFAVRRWCPPLLGLEPHCPPARYLARRRELGVLESGRRLLRGSGITTYLVDTALPGDLTGPAELASVAAADAREVVRLELLAEQVADTSGTVGSYLVNLAEAVHGAAAHAVAFTSVAGVRHGLALAPEPPEPGEVRGAAARWLAGRRAGGELSDPVLLRHLLWSAVAAGPPLQLHAGLGETGPGPDPVALTGFVRATAGLGTDLVLLHGYPHHRHAAHLAGVFPHVYADSGAALMRTGARAATVLAEILELAPFGKILFSSGAQGLPELHVVGAHLFREALGRVLGTWVAEGAWSPADARRVAGMIAAGNAGRVYGLG</sequence>
<comment type="caution">
    <text evidence="2">The sequence shown here is derived from an EMBL/GenBank/DDBJ whole genome shotgun (WGS) entry which is preliminary data.</text>
</comment>
<proteinExistence type="predicted"/>
<dbReference type="InterPro" id="IPR032466">
    <property type="entry name" value="Metal_Hydrolase"/>
</dbReference>
<evidence type="ECO:0000313" key="3">
    <source>
        <dbReference type="Proteomes" id="UP001501265"/>
    </source>
</evidence>
<dbReference type="PANTHER" id="PTHR43383">
    <property type="entry name" value="NODULIN 6"/>
    <property type="match status" value="1"/>
</dbReference>
<accession>A0ABP9D959</accession>
<dbReference type="SUPFAM" id="SSF51556">
    <property type="entry name" value="Metallo-dependent hydrolases"/>
    <property type="match status" value="1"/>
</dbReference>
<gene>
    <name evidence="2" type="ORF">GCM10023220_69740</name>
</gene>
<dbReference type="PANTHER" id="PTHR43383:SF2">
    <property type="entry name" value="AMIDOHYDROLASE 2 FAMILY PROTEIN"/>
    <property type="match status" value="1"/>
</dbReference>
<dbReference type="Proteomes" id="UP001501265">
    <property type="component" value="Unassembled WGS sequence"/>
</dbReference>
<dbReference type="InterPro" id="IPR006680">
    <property type="entry name" value="Amidohydro-rel"/>
</dbReference>